<protein>
    <submittedName>
        <fullName evidence="2">Uncharacterized protein</fullName>
    </submittedName>
</protein>
<accession>A0A4U8V4F8</accession>
<organism evidence="2 3">
    <name type="scientific">Steinernema carpocapsae</name>
    <name type="common">Entomopathogenic nematode</name>
    <dbReference type="NCBI Taxonomy" id="34508"/>
    <lineage>
        <taxon>Eukaryota</taxon>
        <taxon>Metazoa</taxon>
        <taxon>Ecdysozoa</taxon>
        <taxon>Nematoda</taxon>
        <taxon>Chromadorea</taxon>
        <taxon>Rhabditida</taxon>
        <taxon>Tylenchina</taxon>
        <taxon>Panagrolaimomorpha</taxon>
        <taxon>Strongyloidoidea</taxon>
        <taxon>Steinernematidae</taxon>
        <taxon>Steinernema</taxon>
    </lineage>
</organism>
<feature type="region of interest" description="Disordered" evidence="1">
    <location>
        <begin position="1"/>
        <end position="22"/>
    </location>
</feature>
<proteinExistence type="predicted"/>
<evidence type="ECO:0000256" key="1">
    <source>
        <dbReference type="SAM" id="MobiDB-lite"/>
    </source>
</evidence>
<dbReference type="Proteomes" id="UP000298663">
    <property type="component" value="Chromosome X"/>
</dbReference>
<reference evidence="2 3" key="1">
    <citation type="journal article" date="2015" name="Genome Biol.">
        <title>Comparative genomics of Steinernema reveals deeply conserved gene regulatory networks.</title>
        <authorList>
            <person name="Dillman A.R."/>
            <person name="Macchietto M."/>
            <person name="Porter C.F."/>
            <person name="Rogers A."/>
            <person name="Williams B."/>
            <person name="Antoshechkin I."/>
            <person name="Lee M.M."/>
            <person name="Goodwin Z."/>
            <person name="Lu X."/>
            <person name="Lewis E.E."/>
            <person name="Goodrich-Blair H."/>
            <person name="Stock S.P."/>
            <person name="Adams B.J."/>
            <person name="Sternberg P.W."/>
            <person name="Mortazavi A."/>
        </authorList>
    </citation>
    <scope>NUCLEOTIDE SEQUENCE [LARGE SCALE GENOMIC DNA]</scope>
    <source>
        <strain evidence="2 3">ALL</strain>
    </source>
</reference>
<keyword evidence="3" id="KW-1185">Reference proteome</keyword>
<sequence>MCATTAKQAEGKSAHLEQKQHRTRVEIRDDSSAYMLLLYVLFCVKGLAERLRSGAQYGPNHPNGADIDGAGADGDPASVHSFFALSLPRLNRLCFILPATGRGFAVLLRICVDILFQFMLLKDLLSIVEIVPMSTGSETPRFSQRLLSERRARVLETRNTR</sequence>
<gene>
    <name evidence="2" type="ORF">L596_006458</name>
</gene>
<reference evidence="2 3" key="2">
    <citation type="journal article" date="2019" name="G3 (Bethesda)">
        <title>Hybrid Assembly of the Genome of the Entomopathogenic Nematode Steinernema carpocapsae Identifies the X-Chromosome.</title>
        <authorList>
            <person name="Serra L."/>
            <person name="Macchietto M."/>
            <person name="Macias-Munoz A."/>
            <person name="McGill C.J."/>
            <person name="Rodriguez I.M."/>
            <person name="Rodriguez B."/>
            <person name="Murad R."/>
            <person name="Mortazavi A."/>
        </authorList>
    </citation>
    <scope>NUCLEOTIDE SEQUENCE [LARGE SCALE GENOMIC DNA]</scope>
    <source>
        <strain evidence="2 3">ALL</strain>
    </source>
</reference>
<name>A0A4U8V4F8_STECR</name>
<evidence type="ECO:0000313" key="2">
    <source>
        <dbReference type="EMBL" id="TMS40019.1"/>
    </source>
</evidence>
<dbReference type="AlphaFoldDB" id="A0A4U8V4F8"/>
<feature type="compositionally biased region" description="Basic and acidic residues" evidence="1">
    <location>
        <begin position="9"/>
        <end position="22"/>
    </location>
</feature>
<dbReference type="EMBL" id="CM016762">
    <property type="protein sequence ID" value="TMS40019.1"/>
    <property type="molecule type" value="Genomic_DNA"/>
</dbReference>
<evidence type="ECO:0000313" key="3">
    <source>
        <dbReference type="Proteomes" id="UP000298663"/>
    </source>
</evidence>